<evidence type="ECO:0000256" key="2">
    <source>
        <dbReference type="ARBA" id="ARBA00007296"/>
    </source>
</evidence>
<dbReference type="NCBIfam" id="NF006219">
    <property type="entry name" value="PRK08344.1"/>
    <property type="match status" value="1"/>
</dbReference>
<evidence type="ECO:0000256" key="6">
    <source>
        <dbReference type="ARBA" id="ARBA00023065"/>
    </source>
</evidence>
<keyword evidence="3 8" id="KW-0813">Transport</keyword>
<feature type="transmembrane region" description="Helical" evidence="8">
    <location>
        <begin position="132"/>
        <end position="156"/>
    </location>
</feature>
<dbReference type="FunFam" id="1.20.120.610:FF:000005">
    <property type="entry name" value="V-type sodium ATPase subunit K"/>
    <property type="match status" value="1"/>
</dbReference>
<dbReference type="NCBIfam" id="NF005124">
    <property type="entry name" value="PRK06558.1"/>
    <property type="match status" value="1"/>
</dbReference>
<dbReference type="CDD" id="cd18179">
    <property type="entry name" value="ATP-synt_Vo_Ao_c_NTPK_rpt1"/>
    <property type="match status" value="1"/>
</dbReference>
<dbReference type="GO" id="GO:0033179">
    <property type="term" value="C:proton-transporting V-type ATPase, V0 domain"/>
    <property type="evidence" value="ECO:0007669"/>
    <property type="project" value="InterPro"/>
</dbReference>
<dbReference type="OrthoDB" id="384481at2"/>
<organism evidence="10 11">
    <name type="scientific">Lacrimispora algidixylanolytica</name>
    <dbReference type="NCBI Taxonomy" id="94868"/>
    <lineage>
        <taxon>Bacteria</taxon>
        <taxon>Bacillati</taxon>
        <taxon>Bacillota</taxon>
        <taxon>Clostridia</taxon>
        <taxon>Lachnospirales</taxon>
        <taxon>Lachnospiraceae</taxon>
        <taxon>Lacrimispora</taxon>
    </lineage>
</organism>
<dbReference type="SUPFAM" id="SSF81333">
    <property type="entry name" value="F1F0 ATP synthase subunit C"/>
    <property type="match status" value="2"/>
</dbReference>
<keyword evidence="4 8" id="KW-0812">Transmembrane</keyword>
<feature type="transmembrane region" description="Helical" evidence="8">
    <location>
        <begin position="91"/>
        <end position="112"/>
    </location>
</feature>
<keyword evidence="7 8" id="KW-0472">Membrane</keyword>
<feature type="transmembrane region" description="Helical" evidence="8">
    <location>
        <begin position="12"/>
        <end position="32"/>
    </location>
</feature>
<evidence type="ECO:0000259" key="9">
    <source>
        <dbReference type="Pfam" id="PF00137"/>
    </source>
</evidence>
<dbReference type="Pfam" id="PF00137">
    <property type="entry name" value="ATP-synt_C"/>
    <property type="match status" value="2"/>
</dbReference>
<feature type="domain" description="V-ATPase proteolipid subunit C-like" evidence="9">
    <location>
        <begin position="95"/>
        <end position="153"/>
    </location>
</feature>
<name>A0A419T7W8_9FIRM</name>
<dbReference type="EMBL" id="MCIA01000006">
    <property type="protein sequence ID" value="RKD33545.1"/>
    <property type="molecule type" value="Genomic_DNA"/>
</dbReference>
<dbReference type="InterPro" id="IPR000245">
    <property type="entry name" value="ATPase_proteolipid_csu"/>
</dbReference>
<accession>A0A419T7W8</accession>
<sequence length="160" mass="16283">MTISNYILENGGYIFAAAGAALAVGLAGVGSAKGCGIAGQAAAGIITEEPEKFGQALILQLLPGTQGLYGFIIGFLILLQIGNNPSLAQGLYLLFAGFPVGLAGLLSGIAQGKVSASGMQILARNPEHNTKGIILAAIVETYAILGFVASIIMLFVTYPK</sequence>
<protein>
    <submittedName>
        <fullName evidence="10">V-type ATP synthase subunit K</fullName>
    </submittedName>
</protein>
<dbReference type="Gene3D" id="1.20.120.610">
    <property type="entry name" value="lithium bound rotor ring of v- atpase"/>
    <property type="match status" value="1"/>
</dbReference>
<dbReference type="PANTHER" id="PTHR10263">
    <property type="entry name" value="V-TYPE PROTON ATPASE PROTEOLIPID SUBUNIT"/>
    <property type="match status" value="1"/>
</dbReference>
<dbReference type="GO" id="GO:0046961">
    <property type="term" value="F:proton-transporting ATPase activity, rotational mechanism"/>
    <property type="evidence" value="ECO:0007669"/>
    <property type="project" value="InterPro"/>
</dbReference>
<gene>
    <name evidence="10" type="ORF">BET01_13460</name>
</gene>
<evidence type="ECO:0000256" key="7">
    <source>
        <dbReference type="ARBA" id="ARBA00023136"/>
    </source>
</evidence>
<evidence type="ECO:0000256" key="5">
    <source>
        <dbReference type="ARBA" id="ARBA00022989"/>
    </source>
</evidence>
<keyword evidence="5 8" id="KW-1133">Transmembrane helix</keyword>
<dbReference type="InterPro" id="IPR002379">
    <property type="entry name" value="ATPase_proteolipid_c-like_dom"/>
</dbReference>
<comment type="similarity">
    <text evidence="2 8">Belongs to the V-ATPase proteolipid subunit family.</text>
</comment>
<dbReference type="RefSeq" id="WP_120195594.1">
    <property type="nucleotide sequence ID" value="NZ_MCIA01000006.1"/>
</dbReference>
<dbReference type="CDD" id="cd18180">
    <property type="entry name" value="ATP-synt_Vo_Ao_c_NTPK_rpt2"/>
    <property type="match status" value="1"/>
</dbReference>
<dbReference type="InterPro" id="IPR035921">
    <property type="entry name" value="F/V-ATP_Csub_sf"/>
</dbReference>
<feature type="domain" description="V-ATPase proteolipid subunit C-like" evidence="9">
    <location>
        <begin position="19"/>
        <end position="77"/>
    </location>
</feature>
<dbReference type="PRINTS" id="PR00122">
    <property type="entry name" value="VACATPASE"/>
</dbReference>
<evidence type="ECO:0000256" key="8">
    <source>
        <dbReference type="RuleBase" id="RU363060"/>
    </source>
</evidence>
<evidence type="ECO:0000256" key="4">
    <source>
        <dbReference type="ARBA" id="ARBA00022692"/>
    </source>
</evidence>
<keyword evidence="6 8" id="KW-0406">Ion transport</keyword>
<keyword evidence="11" id="KW-1185">Reference proteome</keyword>
<proteinExistence type="inferred from homology"/>
<feature type="transmembrane region" description="Helical" evidence="8">
    <location>
        <begin position="57"/>
        <end position="79"/>
    </location>
</feature>
<evidence type="ECO:0000313" key="10">
    <source>
        <dbReference type="EMBL" id="RKD33545.1"/>
    </source>
</evidence>
<dbReference type="Proteomes" id="UP000284277">
    <property type="component" value="Unassembled WGS sequence"/>
</dbReference>
<comment type="subcellular location">
    <subcellularLocation>
        <location evidence="1">Membrane</location>
        <topology evidence="1">Multi-pass membrane protein</topology>
    </subcellularLocation>
</comment>
<reference evidence="10 11" key="1">
    <citation type="submission" date="2016-08" db="EMBL/GenBank/DDBJ databases">
        <title>A new outlook on sporulation: Clostridium algidixylanolyticum.</title>
        <authorList>
            <person name="Poppleton D.I."/>
            <person name="Gribaldo S."/>
        </authorList>
    </citation>
    <scope>NUCLEOTIDE SEQUENCE [LARGE SCALE GENOMIC DNA]</scope>
    <source>
        <strain evidence="10 11">SPL73</strain>
    </source>
</reference>
<evidence type="ECO:0000256" key="3">
    <source>
        <dbReference type="ARBA" id="ARBA00022448"/>
    </source>
</evidence>
<evidence type="ECO:0000313" key="11">
    <source>
        <dbReference type="Proteomes" id="UP000284277"/>
    </source>
</evidence>
<evidence type="ECO:0000256" key="1">
    <source>
        <dbReference type="ARBA" id="ARBA00004141"/>
    </source>
</evidence>
<dbReference type="AlphaFoldDB" id="A0A419T7W8"/>
<comment type="caution">
    <text evidence="10">The sequence shown here is derived from an EMBL/GenBank/DDBJ whole genome shotgun (WGS) entry which is preliminary data.</text>
</comment>